<dbReference type="eggNOG" id="ENOG502RZN8">
    <property type="taxonomic scope" value="Eukaryota"/>
</dbReference>
<dbReference type="RefSeq" id="XP_003667351.1">
    <property type="nucleotide sequence ID" value="XM_003667303.1"/>
</dbReference>
<dbReference type="GO" id="GO:0016787">
    <property type="term" value="F:hydrolase activity"/>
    <property type="evidence" value="ECO:0007669"/>
    <property type="project" value="InterPro"/>
</dbReference>
<dbReference type="GeneID" id="11509980"/>
<dbReference type="Proteomes" id="UP000007322">
    <property type="component" value="Chromosome 7"/>
</dbReference>
<dbReference type="PANTHER" id="PTHR37844:SF2">
    <property type="entry name" value="SER_THR PROTEIN PHOSPHATASE SUPERFAMILY (AFU_ORTHOLOGUE AFUA_1G14840)"/>
    <property type="match status" value="1"/>
</dbReference>
<organism evidence="2 3">
    <name type="scientific">Thermothelomyces thermophilus (strain ATCC 42464 / BCRC 31852 / DSM 1799)</name>
    <name type="common">Sporotrichum thermophile</name>
    <dbReference type="NCBI Taxonomy" id="573729"/>
    <lineage>
        <taxon>Eukaryota</taxon>
        <taxon>Fungi</taxon>
        <taxon>Dikarya</taxon>
        <taxon>Ascomycota</taxon>
        <taxon>Pezizomycotina</taxon>
        <taxon>Sordariomycetes</taxon>
        <taxon>Sordariomycetidae</taxon>
        <taxon>Sordariales</taxon>
        <taxon>Chaetomiaceae</taxon>
        <taxon>Thermothelomyces</taxon>
    </lineage>
</organism>
<dbReference type="InterPro" id="IPR029052">
    <property type="entry name" value="Metallo-depent_PP-like"/>
</dbReference>
<dbReference type="EMBL" id="CP003008">
    <property type="protein sequence ID" value="AEO62106.1"/>
    <property type="molecule type" value="Genomic_DNA"/>
</dbReference>
<dbReference type="KEGG" id="mtm:MYCTH_2313110"/>
<dbReference type="Gene3D" id="3.60.21.10">
    <property type="match status" value="1"/>
</dbReference>
<dbReference type="SUPFAM" id="SSF56300">
    <property type="entry name" value="Metallo-dependent phosphatases"/>
    <property type="match status" value="1"/>
</dbReference>
<dbReference type="AlphaFoldDB" id="G2QNN3"/>
<name>G2QNN3_THET4</name>
<dbReference type="InterPro" id="IPR004843">
    <property type="entry name" value="Calcineurin-like_PHP"/>
</dbReference>
<dbReference type="OrthoDB" id="550558at2759"/>
<dbReference type="Pfam" id="PF00149">
    <property type="entry name" value="Metallophos"/>
    <property type="match status" value="1"/>
</dbReference>
<gene>
    <name evidence="2" type="ORF">MYCTH_2313110</name>
</gene>
<reference evidence="2 3" key="1">
    <citation type="journal article" date="2011" name="Nat. Biotechnol.">
        <title>Comparative genomic analysis of the thermophilic biomass-degrading fungi Myceliophthora thermophila and Thielavia terrestris.</title>
        <authorList>
            <person name="Berka R.M."/>
            <person name="Grigoriev I.V."/>
            <person name="Otillar R."/>
            <person name="Salamov A."/>
            <person name="Grimwood J."/>
            <person name="Reid I."/>
            <person name="Ishmael N."/>
            <person name="John T."/>
            <person name="Darmond C."/>
            <person name="Moisan M.-C."/>
            <person name="Henrissat B."/>
            <person name="Coutinho P.M."/>
            <person name="Lombard V."/>
            <person name="Natvig D.O."/>
            <person name="Lindquist E."/>
            <person name="Schmutz J."/>
            <person name="Lucas S."/>
            <person name="Harris P."/>
            <person name="Powlowski J."/>
            <person name="Bellemare A."/>
            <person name="Taylor D."/>
            <person name="Butler G."/>
            <person name="de Vries R.P."/>
            <person name="Allijn I.E."/>
            <person name="van den Brink J."/>
            <person name="Ushinsky S."/>
            <person name="Storms R."/>
            <person name="Powell A.J."/>
            <person name="Paulsen I.T."/>
            <person name="Elbourne L.D.H."/>
            <person name="Baker S.E."/>
            <person name="Magnuson J."/>
            <person name="LaBoissiere S."/>
            <person name="Clutterbuck A.J."/>
            <person name="Martinez D."/>
            <person name="Wogulis M."/>
            <person name="de Leon A.L."/>
            <person name="Rey M.W."/>
            <person name="Tsang A."/>
        </authorList>
    </citation>
    <scope>NUCLEOTIDE SEQUENCE [LARGE SCALE GENOMIC DNA]</scope>
    <source>
        <strain evidence="3">ATCC 42464 / BCRC 31852 / DSM 1799</strain>
    </source>
</reference>
<feature type="domain" description="Calcineurin-like phosphoesterase" evidence="1">
    <location>
        <begin position="8"/>
        <end position="229"/>
    </location>
</feature>
<dbReference type="OMA" id="CDFERKG"/>
<dbReference type="InParanoid" id="G2QNN3"/>
<dbReference type="VEuPathDB" id="FungiDB:MYCTH_2313110"/>
<proteinExistence type="predicted"/>
<sequence>MSPAVFQIVSDLHLETQASYEYNFKQTAPNLALLGDIGQVADDGLFTFLEKQLRRYWNVFFLLGNHEPISGSWPAARRRVHAFAERMERLRERSTIGRFVFLDRTRHDLDGGLTVLGCTLFSRVLPDQAAAVAGRLVDFRKITGWTVEDHVDAHLADLCWLNEQVEAIARAEPGRKIVVFTHHSPTADERATDPRHRDSPVASGFATDLGREPCWTSPAVVLWAFGHTHFCCDFVDEHGKRVVANQRGYALARESAFDAAKTFVVGRAEAASGASSMLLF</sequence>
<dbReference type="PANTHER" id="PTHR37844">
    <property type="entry name" value="SER/THR PROTEIN PHOSPHATASE SUPERFAMILY (AFU_ORTHOLOGUE AFUA_1G14840)"/>
    <property type="match status" value="1"/>
</dbReference>
<evidence type="ECO:0000313" key="3">
    <source>
        <dbReference type="Proteomes" id="UP000007322"/>
    </source>
</evidence>
<evidence type="ECO:0000259" key="1">
    <source>
        <dbReference type="Pfam" id="PF00149"/>
    </source>
</evidence>
<keyword evidence="3" id="KW-1185">Reference proteome</keyword>
<dbReference type="HOGENOM" id="CLU_060372_0_1_1"/>
<accession>G2QNN3</accession>
<protein>
    <recommendedName>
        <fullName evidence="1">Calcineurin-like phosphoesterase domain-containing protein</fullName>
    </recommendedName>
</protein>
<evidence type="ECO:0000313" key="2">
    <source>
        <dbReference type="EMBL" id="AEO62106.1"/>
    </source>
</evidence>